<evidence type="ECO:0000313" key="2">
    <source>
        <dbReference type="EMBL" id="SMX49577.1"/>
    </source>
</evidence>
<evidence type="ECO:0000313" key="3">
    <source>
        <dbReference type="Proteomes" id="UP000202485"/>
    </source>
</evidence>
<evidence type="ECO:0000256" key="1">
    <source>
        <dbReference type="SAM" id="SignalP"/>
    </source>
</evidence>
<reference evidence="3" key="1">
    <citation type="submission" date="2017-05" db="EMBL/GenBank/DDBJ databases">
        <authorList>
            <person name="Rodrigo-Torres L."/>
            <person name="Arahal R. D."/>
            <person name="Lucena T."/>
        </authorList>
    </citation>
    <scope>NUCLEOTIDE SEQUENCE [LARGE SCALE GENOMIC DNA]</scope>
    <source>
        <strain evidence="3">CECT 8715</strain>
    </source>
</reference>
<feature type="signal peptide" evidence="1">
    <location>
        <begin position="1"/>
        <end position="22"/>
    </location>
</feature>
<sequence>MKLRHLLPALIAWSALPFAAGAQSSDADGARLSLELNAAQDVGQACRLSFLITNETGRAIDKAVFETVIFDTQGSVIKLSLFDFRDLPQDRPRVRQFDLPDRPCATVGRVLINGASSCVTGGSESDLCNSTLSVTSRLEMELLG</sequence>
<dbReference type="AlphaFoldDB" id="A0A238L3M0"/>
<keyword evidence="1" id="KW-0732">Signal</keyword>
<evidence type="ECO:0008006" key="4">
    <source>
        <dbReference type="Google" id="ProtNLM"/>
    </source>
</evidence>
<dbReference type="OrthoDB" id="7707524at2"/>
<dbReference type="RefSeq" id="WP_093965457.1">
    <property type="nucleotide sequence ID" value="NZ_FXYG01000006.1"/>
</dbReference>
<organism evidence="2 3">
    <name type="scientific">Ruegeria arenilitoris</name>
    <dbReference type="NCBI Taxonomy" id="1173585"/>
    <lineage>
        <taxon>Bacteria</taxon>
        <taxon>Pseudomonadati</taxon>
        <taxon>Pseudomonadota</taxon>
        <taxon>Alphaproteobacteria</taxon>
        <taxon>Rhodobacterales</taxon>
        <taxon>Roseobacteraceae</taxon>
        <taxon>Ruegeria</taxon>
    </lineage>
</organism>
<protein>
    <recommendedName>
        <fullName evidence="4">Tat pathway signal sequence domain protein</fullName>
    </recommendedName>
</protein>
<keyword evidence="3" id="KW-1185">Reference proteome</keyword>
<proteinExistence type="predicted"/>
<feature type="chain" id="PRO_5012353483" description="Tat pathway signal sequence domain protein" evidence="1">
    <location>
        <begin position="23"/>
        <end position="144"/>
    </location>
</feature>
<dbReference type="EMBL" id="FXYG01000006">
    <property type="protein sequence ID" value="SMX49577.1"/>
    <property type="molecule type" value="Genomic_DNA"/>
</dbReference>
<gene>
    <name evidence="2" type="ORF">RUA8715_03814</name>
</gene>
<accession>A0A238L3M0</accession>
<dbReference type="Proteomes" id="UP000202485">
    <property type="component" value="Unassembled WGS sequence"/>
</dbReference>
<name>A0A238L3M0_9RHOB</name>